<evidence type="ECO:0000313" key="1">
    <source>
        <dbReference type="EMBL" id="CAG2236566.1"/>
    </source>
</evidence>
<sequence length="152" mass="16472">MCCGSVPRFYNTFGKDGERYEGQMVTSCPADVYPDSTTHSVKTETGDEGQIISSCAAEVYPDSTTHSVKTAKGSEAPKSPDFYKPPVRGTATIPDGNNSIGTNRKLATTVKTLKPACFKITSFQLKLGLQTFLLNFFICLYLLSDVHPSTAN</sequence>
<keyword evidence="2" id="KW-1185">Reference proteome</keyword>
<accession>A0A8S3TSF7</accession>
<dbReference type="EMBL" id="CAJPWZ010002359">
    <property type="protein sequence ID" value="CAG2236566.1"/>
    <property type="molecule type" value="Genomic_DNA"/>
</dbReference>
<dbReference type="AlphaFoldDB" id="A0A8S3TSF7"/>
<gene>
    <name evidence="1" type="ORF">MEDL_49066</name>
</gene>
<reference evidence="1" key="1">
    <citation type="submission" date="2021-03" db="EMBL/GenBank/DDBJ databases">
        <authorList>
            <person name="Bekaert M."/>
        </authorList>
    </citation>
    <scope>NUCLEOTIDE SEQUENCE</scope>
</reference>
<evidence type="ECO:0000313" key="2">
    <source>
        <dbReference type="Proteomes" id="UP000683360"/>
    </source>
</evidence>
<comment type="caution">
    <text evidence="1">The sequence shown here is derived from an EMBL/GenBank/DDBJ whole genome shotgun (WGS) entry which is preliminary data.</text>
</comment>
<protein>
    <submittedName>
        <fullName evidence="1">Uncharacterized protein</fullName>
    </submittedName>
</protein>
<organism evidence="1 2">
    <name type="scientific">Mytilus edulis</name>
    <name type="common">Blue mussel</name>
    <dbReference type="NCBI Taxonomy" id="6550"/>
    <lineage>
        <taxon>Eukaryota</taxon>
        <taxon>Metazoa</taxon>
        <taxon>Spiralia</taxon>
        <taxon>Lophotrochozoa</taxon>
        <taxon>Mollusca</taxon>
        <taxon>Bivalvia</taxon>
        <taxon>Autobranchia</taxon>
        <taxon>Pteriomorphia</taxon>
        <taxon>Mytilida</taxon>
        <taxon>Mytiloidea</taxon>
        <taxon>Mytilidae</taxon>
        <taxon>Mytilinae</taxon>
        <taxon>Mytilus</taxon>
    </lineage>
</organism>
<dbReference type="Proteomes" id="UP000683360">
    <property type="component" value="Unassembled WGS sequence"/>
</dbReference>
<name>A0A8S3TSF7_MYTED</name>
<proteinExistence type="predicted"/>